<evidence type="ECO:0000259" key="1">
    <source>
        <dbReference type="Pfam" id="PF13472"/>
    </source>
</evidence>
<dbReference type="EMBL" id="CAJPDS010000006">
    <property type="protein sequence ID" value="CAF9908060.1"/>
    <property type="molecule type" value="Genomic_DNA"/>
</dbReference>
<feature type="domain" description="SGNH hydrolase-type esterase" evidence="1">
    <location>
        <begin position="13"/>
        <end position="190"/>
    </location>
</feature>
<reference evidence="2" key="1">
    <citation type="submission" date="2021-03" db="EMBL/GenBank/DDBJ databases">
        <authorList>
            <person name="Tagirdzhanova G."/>
        </authorList>
    </citation>
    <scope>NUCLEOTIDE SEQUENCE</scope>
</reference>
<keyword evidence="3" id="KW-1185">Reference proteome</keyword>
<dbReference type="InterPro" id="IPR051532">
    <property type="entry name" value="Ester_Hydrolysis_Enzymes"/>
</dbReference>
<organism evidence="2 3">
    <name type="scientific">Heterodermia speciosa</name>
    <dbReference type="NCBI Taxonomy" id="116794"/>
    <lineage>
        <taxon>Eukaryota</taxon>
        <taxon>Fungi</taxon>
        <taxon>Dikarya</taxon>
        <taxon>Ascomycota</taxon>
        <taxon>Pezizomycotina</taxon>
        <taxon>Lecanoromycetes</taxon>
        <taxon>OSLEUM clade</taxon>
        <taxon>Lecanoromycetidae</taxon>
        <taxon>Caliciales</taxon>
        <taxon>Physciaceae</taxon>
        <taxon>Heterodermia</taxon>
    </lineage>
</organism>
<dbReference type="Proteomes" id="UP000664521">
    <property type="component" value="Unassembled WGS sequence"/>
</dbReference>
<evidence type="ECO:0000313" key="2">
    <source>
        <dbReference type="EMBL" id="CAF9908060.1"/>
    </source>
</evidence>
<protein>
    <recommendedName>
        <fullName evidence="1">SGNH hydrolase-type esterase domain-containing protein</fullName>
    </recommendedName>
</protein>
<dbReference type="AlphaFoldDB" id="A0A8H3I9B8"/>
<proteinExistence type="predicted"/>
<evidence type="ECO:0000313" key="3">
    <source>
        <dbReference type="Proteomes" id="UP000664521"/>
    </source>
</evidence>
<name>A0A8H3I9B8_9LECA</name>
<dbReference type="SUPFAM" id="SSF52266">
    <property type="entry name" value="SGNH hydrolase"/>
    <property type="match status" value="1"/>
</dbReference>
<dbReference type="PANTHER" id="PTHR30383">
    <property type="entry name" value="THIOESTERASE 1/PROTEASE 1/LYSOPHOSPHOLIPASE L1"/>
    <property type="match status" value="1"/>
</dbReference>
<gene>
    <name evidence="2" type="ORF">HETSPECPRED_007975</name>
</gene>
<dbReference type="GO" id="GO:0004622">
    <property type="term" value="F:phosphatidylcholine lysophospholipase activity"/>
    <property type="evidence" value="ECO:0007669"/>
    <property type="project" value="TreeGrafter"/>
</dbReference>
<dbReference type="PANTHER" id="PTHR30383:SF19">
    <property type="entry name" value="FIBRONECTIN TYPE-III DOMAIN-CONTAINING PROTEIN"/>
    <property type="match status" value="1"/>
</dbReference>
<sequence>MTQTAPPELRILCFGASITSGFHSFGLHSHPYALQLRTRLQSSLPSTQLTIDIDGLPGDRLIGGEYFSRLGTHAPAVYDWIIVQGGGNDLGWGHQPARIFEELKRLWGMARGSGAKVLALTVTETAEGSWSERTRGRYEALNRMVLDVEGKGEGVWVGDVCARVPYAGMEEGVRRRVWDDGLHLRPEGYDMMGEAIAERLIEILREGGSSEVGDGVGAKL</sequence>
<dbReference type="OrthoDB" id="408760at2759"/>
<dbReference type="CDD" id="cd00229">
    <property type="entry name" value="SGNH_hydrolase"/>
    <property type="match status" value="1"/>
</dbReference>
<accession>A0A8H3I9B8</accession>
<dbReference type="InterPro" id="IPR036514">
    <property type="entry name" value="SGNH_hydro_sf"/>
</dbReference>
<dbReference type="InterPro" id="IPR013830">
    <property type="entry name" value="SGNH_hydro"/>
</dbReference>
<dbReference type="Pfam" id="PF13472">
    <property type="entry name" value="Lipase_GDSL_2"/>
    <property type="match status" value="1"/>
</dbReference>
<dbReference type="Gene3D" id="3.40.50.1110">
    <property type="entry name" value="SGNH hydrolase"/>
    <property type="match status" value="1"/>
</dbReference>
<comment type="caution">
    <text evidence="2">The sequence shown here is derived from an EMBL/GenBank/DDBJ whole genome shotgun (WGS) entry which is preliminary data.</text>
</comment>